<dbReference type="Gene3D" id="1.10.10.60">
    <property type="entry name" value="Homeodomain-like"/>
    <property type="match status" value="1"/>
</dbReference>
<proteinExistence type="predicted"/>
<evidence type="ECO:0000313" key="3">
    <source>
        <dbReference type="EMBL" id="MBB4107711.1"/>
    </source>
</evidence>
<organism evidence="3 4">
    <name type="scientific">Pedobacter zeae</name>
    <dbReference type="NCBI Taxonomy" id="1737356"/>
    <lineage>
        <taxon>Bacteria</taxon>
        <taxon>Pseudomonadati</taxon>
        <taxon>Bacteroidota</taxon>
        <taxon>Sphingobacteriia</taxon>
        <taxon>Sphingobacteriales</taxon>
        <taxon>Sphingobacteriaceae</taxon>
        <taxon>Pedobacter</taxon>
    </lineage>
</organism>
<dbReference type="Proteomes" id="UP000642938">
    <property type="component" value="Unassembled WGS sequence"/>
</dbReference>
<accession>A0A7W6K9I9</accession>
<protein>
    <submittedName>
        <fullName evidence="3">DNA-binding CsgD family transcriptional regulator</fullName>
    </submittedName>
</protein>
<dbReference type="Pfam" id="PF04218">
    <property type="entry name" value="CENP-B_N"/>
    <property type="match status" value="1"/>
</dbReference>
<dbReference type="GO" id="GO:0003677">
    <property type="term" value="F:DNA binding"/>
    <property type="evidence" value="ECO:0007669"/>
    <property type="project" value="UniProtKB-KW"/>
</dbReference>
<name>A0A7W6K9I9_9SPHI</name>
<keyword evidence="5" id="KW-1185">Reference proteome</keyword>
<dbReference type="EMBL" id="BMHZ01000001">
    <property type="protein sequence ID" value="GGG97560.1"/>
    <property type="molecule type" value="Genomic_DNA"/>
</dbReference>
<keyword evidence="3" id="KW-0238">DNA-binding</keyword>
<dbReference type="Proteomes" id="UP000532273">
    <property type="component" value="Unassembled WGS sequence"/>
</dbReference>
<dbReference type="InterPro" id="IPR007889">
    <property type="entry name" value="HTH_Psq"/>
</dbReference>
<dbReference type="AlphaFoldDB" id="A0A7W6K9I9"/>
<reference evidence="5" key="2">
    <citation type="journal article" date="2019" name="Int. J. Syst. Evol. Microbiol.">
        <title>The Global Catalogue of Microorganisms (GCM) 10K type strain sequencing project: providing services to taxonomists for standard genome sequencing and annotation.</title>
        <authorList>
            <consortium name="The Broad Institute Genomics Platform"/>
            <consortium name="The Broad Institute Genome Sequencing Center for Infectious Disease"/>
            <person name="Wu L."/>
            <person name="Ma J."/>
        </authorList>
    </citation>
    <scope>NUCLEOTIDE SEQUENCE [LARGE SCALE GENOMIC DNA]</scope>
    <source>
        <strain evidence="5">CGMCC 1.15287</strain>
    </source>
</reference>
<sequence length="75" mass="8811">MMKNGYRSLHHSFRFTPYELSEMCRMYANGQSYKEIGQKFNVSALAVEGHILKHYLGVIPKENQIKITINMKMEE</sequence>
<evidence type="ECO:0000259" key="1">
    <source>
        <dbReference type="Pfam" id="PF04218"/>
    </source>
</evidence>
<reference evidence="2" key="4">
    <citation type="submission" date="2024-05" db="EMBL/GenBank/DDBJ databases">
        <authorList>
            <person name="Sun Q."/>
            <person name="Zhou Y."/>
        </authorList>
    </citation>
    <scope>NUCLEOTIDE SEQUENCE</scope>
    <source>
        <strain evidence="2">CGMCC 1.15287</strain>
    </source>
</reference>
<comment type="caution">
    <text evidence="3">The sequence shown here is derived from an EMBL/GenBank/DDBJ whole genome shotgun (WGS) entry which is preliminary data.</text>
</comment>
<dbReference type="EMBL" id="JACIEF010000002">
    <property type="protein sequence ID" value="MBB4107711.1"/>
    <property type="molecule type" value="Genomic_DNA"/>
</dbReference>
<reference evidence="2" key="1">
    <citation type="journal article" date="2014" name="Int. J. Syst. Evol. Microbiol.">
        <title>Complete genome of a new Firmicutes species belonging to the dominant human colonic microbiota ('Ruminococcus bicirculans') reveals two chromosomes and a selective capacity to utilize plant glucans.</title>
        <authorList>
            <consortium name="NISC Comparative Sequencing Program"/>
            <person name="Wegmann U."/>
            <person name="Louis P."/>
            <person name="Goesmann A."/>
            <person name="Henrissat B."/>
            <person name="Duncan S.H."/>
            <person name="Flint H.J."/>
        </authorList>
    </citation>
    <scope>NUCLEOTIDE SEQUENCE</scope>
    <source>
        <strain evidence="2">CGMCC 1.15287</strain>
    </source>
</reference>
<feature type="domain" description="HTH psq-type" evidence="1">
    <location>
        <begin position="16"/>
        <end position="44"/>
    </location>
</feature>
<evidence type="ECO:0000313" key="4">
    <source>
        <dbReference type="Proteomes" id="UP000532273"/>
    </source>
</evidence>
<evidence type="ECO:0000313" key="5">
    <source>
        <dbReference type="Proteomes" id="UP000642938"/>
    </source>
</evidence>
<reference evidence="3 4" key="3">
    <citation type="submission" date="2020-08" db="EMBL/GenBank/DDBJ databases">
        <title>Genomic Encyclopedia of Type Strains, Phase IV (KMG-IV): sequencing the most valuable type-strain genomes for metagenomic binning, comparative biology and taxonomic classification.</title>
        <authorList>
            <person name="Goeker M."/>
        </authorList>
    </citation>
    <scope>NUCLEOTIDE SEQUENCE [LARGE SCALE GENOMIC DNA]</scope>
    <source>
        <strain evidence="3 4">DSM 100774</strain>
    </source>
</reference>
<gene>
    <name evidence="2" type="ORF">GCM10007422_09410</name>
    <name evidence="3" type="ORF">GGQ60_001692</name>
</gene>
<evidence type="ECO:0000313" key="2">
    <source>
        <dbReference type="EMBL" id="GGG97560.1"/>
    </source>
</evidence>